<proteinExistence type="predicted"/>
<reference evidence="3" key="2">
    <citation type="submission" date="2024-04" db="EMBL/GenBank/DDBJ databases">
        <authorList>
            <person name="Chen Y."/>
            <person name="Shah S."/>
            <person name="Dougan E. K."/>
            <person name="Thang M."/>
            <person name="Chan C."/>
        </authorList>
    </citation>
    <scope>NUCLEOTIDE SEQUENCE [LARGE SCALE GENOMIC DNA]</scope>
</reference>
<accession>A0A9P1DND3</accession>
<feature type="chain" id="PRO_5043271621" evidence="1">
    <location>
        <begin position="18"/>
        <end position="517"/>
    </location>
</feature>
<protein>
    <submittedName>
        <fullName evidence="4">DNA replication complex GINS protein PSF2</fullName>
    </submittedName>
</protein>
<dbReference type="EMBL" id="CAMXCT020005779">
    <property type="protein sequence ID" value="CAL1166628.1"/>
    <property type="molecule type" value="Genomic_DNA"/>
</dbReference>
<dbReference type="OrthoDB" id="444994at2759"/>
<dbReference type="Proteomes" id="UP001152797">
    <property type="component" value="Unassembled WGS sequence"/>
</dbReference>
<dbReference type="AlphaFoldDB" id="A0A9P1DND3"/>
<evidence type="ECO:0000313" key="2">
    <source>
        <dbReference type="EMBL" id="CAI4013253.1"/>
    </source>
</evidence>
<feature type="signal peptide" evidence="1">
    <location>
        <begin position="1"/>
        <end position="17"/>
    </location>
</feature>
<evidence type="ECO:0000313" key="3">
    <source>
        <dbReference type="EMBL" id="CAL1166628.1"/>
    </source>
</evidence>
<organism evidence="2">
    <name type="scientific">Cladocopium goreaui</name>
    <dbReference type="NCBI Taxonomy" id="2562237"/>
    <lineage>
        <taxon>Eukaryota</taxon>
        <taxon>Sar</taxon>
        <taxon>Alveolata</taxon>
        <taxon>Dinophyceae</taxon>
        <taxon>Suessiales</taxon>
        <taxon>Symbiodiniaceae</taxon>
        <taxon>Cladocopium</taxon>
    </lineage>
</organism>
<reference evidence="2" key="1">
    <citation type="submission" date="2022-10" db="EMBL/GenBank/DDBJ databases">
        <authorList>
            <person name="Chen Y."/>
            <person name="Dougan E. K."/>
            <person name="Chan C."/>
            <person name="Rhodes N."/>
            <person name="Thang M."/>
        </authorList>
    </citation>
    <scope>NUCLEOTIDE SEQUENCE</scope>
</reference>
<comment type="caution">
    <text evidence="2">The sequence shown here is derived from an EMBL/GenBank/DDBJ whole genome shotgun (WGS) entry which is preliminary data.</text>
</comment>
<dbReference type="EMBL" id="CAMXCT030005779">
    <property type="protein sequence ID" value="CAL4800565.1"/>
    <property type="molecule type" value="Genomic_DNA"/>
</dbReference>
<evidence type="ECO:0000313" key="5">
    <source>
        <dbReference type="Proteomes" id="UP001152797"/>
    </source>
</evidence>
<dbReference type="Gene3D" id="3.40.50.150">
    <property type="entry name" value="Vaccinia Virus protein VP39"/>
    <property type="match status" value="1"/>
</dbReference>
<sequence length="517" mass="58426">MRHQLPWFLLLGTLLLAKRLPRRRQLITWGNSSCWKDGDWRVYELCCFPIPNTFAGQVEVEEEGFPGFSVGRRSSTGVFPSCWLGKNFNESDCCRPKGSFFKMDVRSLPPPVAHLFNGCQAASWQSFLFKLRITGGVMWAVNARILNWFYDFDFGKRKARQSFQHWSIPTRKCPIGYALMRILEHYLTFLTLDKLLPSEPFEVLEKAEAELKPFGGLFAAVGISWHQLQYIRLLYSLQNRHFSGEPQRPLAAAPAVEWHEGATGLDLGASQGVDAEMMLRQGLQVLAVEGNAVALQYFRERMAKETSPIASALTMVHAATGGCSVPALVEFQVDDHHAEKSFIFDARKDTPLVDATMTRVPQKSCGALYRQFVKHSAVYVKIDLEGTDLECLGSLLRNGTSGWELPRFVSIEVPPSGDVILDGMSKRWENELLGSISGSYCHAKLCRQHLYNLRWIPGLDLVSRYGWGASGPFGDHAVDWRRGESWAPVRQVLNEVLAASIIARMSHEWFDLHLRRC</sequence>
<name>A0A9P1DND3_9DINO</name>
<dbReference type="SUPFAM" id="SSF53335">
    <property type="entry name" value="S-adenosyl-L-methionine-dependent methyltransferases"/>
    <property type="match status" value="1"/>
</dbReference>
<keyword evidence="1" id="KW-0732">Signal</keyword>
<evidence type="ECO:0000256" key="1">
    <source>
        <dbReference type="SAM" id="SignalP"/>
    </source>
</evidence>
<dbReference type="InterPro" id="IPR029063">
    <property type="entry name" value="SAM-dependent_MTases_sf"/>
</dbReference>
<keyword evidence="5" id="KW-1185">Reference proteome</keyword>
<evidence type="ECO:0000313" key="4">
    <source>
        <dbReference type="EMBL" id="CAL4800565.1"/>
    </source>
</evidence>
<dbReference type="EMBL" id="CAMXCT010005779">
    <property type="protein sequence ID" value="CAI4013253.1"/>
    <property type="molecule type" value="Genomic_DNA"/>
</dbReference>
<gene>
    <name evidence="2" type="ORF">C1SCF055_LOCUS38243</name>
</gene>